<dbReference type="AlphaFoldDB" id="A0A165IVM5"/>
<protein>
    <submittedName>
        <fullName evidence="2">Uncharacterized protein</fullName>
    </submittedName>
</protein>
<gene>
    <name evidence="2" type="ORF">EXIGLDRAFT_691123</name>
</gene>
<reference evidence="2 3" key="1">
    <citation type="journal article" date="2016" name="Mol. Biol. Evol.">
        <title>Comparative Genomics of Early-Diverging Mushroom-Forming Fungi Provides Insights into the Origins of Lignocellulose Decay Capabilities.</title>
        <authorList>
            <person name="Nagy L.G."/>
            <person name="Riley R."/>
            <person name="Tritt A."/>
            <person name="Adam C."/>
            <person name="Daum C."/>
            <person name="Floudas D."/>
            <person name="Sun H."/>
            <person name="Yadav J.S."/>
            <person name="Pangilinan J."/>
            <person name="Larsson K.H."/>
            <person name="Matsuura K."/>
            <person name="Barry K."/>
            <person name="Labutti K."/>
            <person name="Kuo R."/>
            <person name="Ohm R.A."/>
            <person name="Bhattacharya S.S."/>
            <person name="Shirouzu T."/>
            <person name="Yoshinaga Y."/>
            <person name="Martin F.M."/>
            <person name="Grigoriev I.V."/>
            <person name="Hibbett D.S."/>
        </authorList>
    </citation>
    <scope>NUCLEOTIDE SEQUENCE [LARGE SCALE GENOMIC DNA]</scope>
    <source>
        <strain evidence="2 3">HHB12029</strain>
    </source>
</reference>
<name>A0A165IVM5_EXIGL</name>
<feature type="region of interest" description="Disordered" evidence="1">
    <location>
        <begin position="363"/>
        <end position="385"/>
    </location>
</feature>
<dbReference type="OrthoDB" id="25778at2759"/>
<feature type="region of interest" description="Disordered" evidence="1">
    <location>
        <begin position="89"/>
        <end position="108"/>
    </location>
</feature>
<dbReference type="STRING" id="1314781.A0A165IVM5"/>
<sequence length="385" mass="40781">MRAPEHFAFTLYESRPIDKTSDFAGLCTSCALRERADMSYAKVRGAGKSFASPARRPDRFNLEGLSEYALLASSGCYRLPGGLSFASSLPTRPTSAPIPRNARGWTMARPPPSVLERASAPGARSLVEAYGQAFATQHTVDIPPVRLPAVTHIFAHPAARPAASPSQGFSPAAPSPTTAYSGTGLDDNPFDVEDDGVAPLSNVTSVYGMREDEDEIVSAAWDQLGSTRCVWDVSNLASIREVLNLNTLALSLGSVLRAVILPTPEGDDDAWADQRPLLGLITRRRSNELVAYSLRTHCVVHRVPVPGADALSASAQFLVVGAAQPHARMSSARHYSSSLPGTAPDLFSIGDISGCVAWGAKSAQPRSRHGSASTPGSALYTSHSS</sequence>
<dbReference type="EMBL" id="KV425981">
    <property type="protein sequence ID" value="KZV93938.1"/>
    <property type="molecule type" value="Genomic_DNA"/>
</dbReference>
<accession>A0A165IVM5</accession>
<feature type="region of interest" description="Disordered" evidence="1">
    <location>
        <begin position="161"/>
        <end position="195"/>
    </location>
</feature>
<proteinExistence type="predicted"/>
<evidence type="ECO:0000313" key="2">
    <source>
        <dbReference type="EMBL" id="KZV93938.1"/>
    </source>
</evidence>
<organism evidence="2 3">
    <name type="scientific">Exidia glandulosa HHB12029</name>
    <dbReference type="NCBI Taxonomy" id="1314781"/>
    <lineage>
        <taxon>Eukaryota</taxon>
        <taxon>Fungi</taxon>
        <taxon>Dikarya</taxon>
        <taxon>Basidiomycota</taxon>
        <taxon>Agaricomycotina</taxon>
        <taxon>Agaricomycetes</taxon>
        <taxon>Auriculariales</taxon>
        <taxon>Exidiaceae</taxon>
        <taxon>Exidia</taxon>
    </lineage>
</organism>
<evidence type="ECO:0000256" key="1">
    <source>
        <dbReference type="SAM" id="MobiDB-lite"/>
    </source>
</evidence>
<dbReference type="Proteomes" id="UP000077266">
    <property type="component" value="Unassembled WGS sequence"/>
</dbReference>
<keyword evidence="3" id="KW-1185">Reference proteome</keyword>
<dbReference type="InParanoid" id="A0A165IVM5"/>
<feature type="compositionally biased region" description="Polar residues" evidence="1">
    <location>
        <begin position="370"/>
        <end position="385"/>
    </location>
</feature>
<evidence type="ECO:0000313" key="3">
    <source>
        <dbReference type="Proteomes" id="UP000077266"/>
    </source>
</evidence>